<organism evidence="3 4">
    <name type="scientific">Streptomyces drozdowiczii</name>
    <dbReference type="NCBI Taxonomy" id="202862"/>
    <lineage>
        <taxon>Bacteria</taxon>
        <taxon>Bacillati</taxon>
        <taxon>Actinomycetota</taxon>
        <taxon>Actinomycetes</taxon>
        <taxon>Kitasatosporales</taxon>
        <taxon>Streptomycetaceae</taxon>
        <taxon>Streptomyces</taxon>
    </lineage>
</organism>
<dbReference type="Proteomes" id="UP001164963">
    <property type="component" value="Chromosome"/>
</dbReference>
<feature type="compositionally biased region" description="Basic and acidic residues" evidence="1">
    <location>
        <begin position="30"/>
        <end position="49"/>
    </location>
</feature>
<name>A0ABY6PTW3_9ACTN</name>
<dbReference type="RefSeq" id="WP_073966384.1">
    <property type="nucleotide sequence ID" value="NZ_CP098740.1"/>
</dbReference>
<keyword evidence="4" id="KW-1185">Reference proteome</keyword>
<evidence type="ECO:0000313" key="4">
    <source>
        <dbReference type="Proteomes" id="UP001164963"/>
    </source>
</evidence>
<feature type="chain" id="PRO_5047430209" description="Lipoprotein" evidence="2">
    <location>
        <begin position="24"/>
        <end position="189"/>
    </location>
</feature>
<protein>
    <recommendedName>
        <fullName evidence="5">Lipoprotein</fullName>
    </recommendedName>
</protein>
<reference evidence="3" key="1">
    <citation type="journal article" date="2022" name="Front. Microbiol.">
        <title>Mirubactin C rescues the lethal effect of cell wall biosynthesis mutations in Bacillus subtilis.</title>
        <authorList>
            <person name="Kepplinger B."/>
            <person name="Wen X."/>
            <person name="Tyler A.R."/>
            <person name="Kim B.Y."/>
            <person name="Brown J."/>
            <person name="Banks P."/>
            <person name="Dashti Y."/>
            <person name="Mackenzie E.S."/>
            <person name="Wills C."/>
            <person name="Kawai Y."/>
            <person name="Waldron K.J."/>
            <person name="Allenby N.E.E."/>
            <person name="Wu L.J."/>
            <person name="Hall M.J."/>
            <person name="Errington J."/>
        </authorList>
    </citation>
    <scope>NUCLEOTIDE SEQUENCE</scope>
    <source>
        <strain evidence="3">MDA8-470</strain>
    </source>
</reference>
<proteinExistence type="predicted"/>
<feature type="signal peptide" evidence="2">
    <location>
        <begin position="1"/>
        <end position="23"/>
    </location>
</feature>
<keyword evidence="2" id="KW-0732">Signal</keyword>
<sequence length="189" mass="19952">MARGKKSGLMACAGAAVCLLVLAAGCGSSGDEKHPEPKASAGKDDGEKKRAAAERDALAAYRGMWDAQVEAYSSGSMKNAKLGDYTTGDAAAMIIESFTYYNANDLAFKGRPDTSPKVSAVDVASSVHTATIDDCVDMTGVLIRRSSGKPIARAKEGDRHPWTARATTAKDGKGGWRITDYTIDRDRPC</sequence>
<evidence type="ECO:0000256" key="1">
    <source>
        <dbReference type="SAM" id="MobiDB-lite"/>
    </source>
</evidence>
<evidence type="ECO:0008006" key="5">
    <source>
        <dbReference type="Google" id="ProtNLM"/>
    </source>
</evidence>
<dbReference type="EMBL" id="CP098740">
    <property type="protein sequence ID" value="UZK55648.1"/>
    <property type="molecule type" value="Genomic_DNA"/>
</dbReference>
<gene>
    <name evidence="3" type="ORF">NEH16_17310</name>
</gene>
<feature type="region of interest" description="Disordered" evidence="1">
    <location>
        <begin position="29"/>
        <end position="49"/>
    </location>
</feature>
<evidence type="ECO:0000256" key="2">
    <source>
        <dbReference type="SAM" id="SignalP"/>
    </source>
</evidence>
<evidence type="ECO:0000313" key="3">
    <source>
        <dbReference type="EMBL" id="UZK55648.1"/>
    </source>
</evidence>
<dbReference type="PROSITE" id="PS51257">
    <property type="entry name" value="PROKAR_LIPOPROTEIN"/>
    <property type="match status" value="1"/>
</dbReference>
<accession>A0ABY6PTW3</accession>